<dbReference type="OrthoDB" id="4080456at2759"/>
<dbReference type="EMBL" id="BFAD01000009">
    <property type="protein sequence ID" value="GBE86539.1"/>
    <property type="molecule type" value="Genomic_DNA"/>
</dbReference>
<dbReference type="STRING" id="139825.A0A401GWJ0"/>
<feature type="compositionally biased region" description="Basic residues" evidence="1">
    <location>
        <begin position="15"/>
        <end position="24"/>
    </location>
</feature>
<comment type="caution">
    <text evidence="2">The sequence shown here is derived from an EMBL/GenBank/DDBJ whole genome shotgun (WGS) entry which is preliminary data.</text>
</comment>
<dbReference type="GeneID" id="38783456"/>
<name>A0A401GWJ0_9APHY</name>
<dbReference type="AlphaFoldDB" id="A0A401GWJ0"/>
<protein>
    <submittedName>
        <fullName evidence="2">Uncharacterized protein</fullName>
    </submittedName>
</protein>
<proteinExistence type="predicted"/>
<organism evidence="2 3">
    <name type="scientific">Sparassis crispa</name>
    <dbReference type="NCBI Taxonomy" id="139825"/>
    <lineage>
        <taxon>Eukaryota</taxon>
        <taxon>Fungi</taxon>
        <taxon>Dikarya</taxon>
        <taxon>Basidiomycota</taxon>
        <taxon>Agaricomycotina</taxon>
        <taxon>Agaricomycetes</taxon>
        <taxon>Polyporales</taxon>
        <taxon>Sparassidaceae</taxon>
        <taxon>Sparassis</taxon>
    </lineage>
</organism>
<evidence type="ECO:0000256" key="1">
    <source>
        <dbReference type="SAM" id="MobiDB-lite"/>
    </source>
</evidence>
<gene>
    <name evidence="2" type="ORF">SCP_0904180</name>
</gene>
<keyword evidence="3" id="KW-1185">Reference proteome</keyword>
<evidence type="ECO:0000313" key="3">
    <source>
        <dbReference type="Proteomes" id="UP000287166"/>
    </source>
</evidence>
<evidence type="ECO:0000313" key="2">
    <source>
        <dbReference type="EMBL" id="GBE86539.1"/>
    </source>
</evidence>
<sequence length="333" mass="37332">MSASDDGEYTERSTTRRRKRRRTTNPRGRSYVESPEPSFSSLLAPVLDVLAERYGTAEGRERYDNGFEQFMDDLLPELTQAEAALLDRLKEVDESGQLVRPLTRSQASELLQKLTSTSSADNQLSALSALVSRKLKLQSGDLRRRLLDVSSSRTHSGPTSPLAARTSSSANPQVIDALYSIQTTPYERSFLSRVQGFQPKRTHGVIAVDWETRSPWMELMSDVRQHFALAHPEREQLVETIAPIEYVTLQASHIDQVHDLLGRVFWAGIDVSDSLQYTPEKCTIVATYKQLVVGAAFLSSPQETYITYLAVRAGWENSQIATYVVPCVVYSII</sequence>
<feature type="region of interest" description="Disordered" evidence="1">
    <location>
        <begin position="148"/>
        <end position="168"/>
    </location>
</feature>
<feature type="compositionally biased region" description="Polar residues" evidence="1">
    <location>
        <begin position="154"/>
        <end position="168"/>
    </location>
</feature>
<accession>A0A401GWJ0</accession>
<dbReference type="Proteomes" id="UP000287166">
    <property type="component" value="Unassembled WGS sequence"/>
</dbReference>
<dbReference type="RefSeq" id="XP_027617452.1">
    <property type="nucleotide sequence ID" value="XM_027761651.1"/>
</dbReference>
<feature type="region of interest" description="Disordered" evidence="1">
    <location>
        <begin position="1"/>
        <end position="37"/>
    </location>
</feature>
<dbReference type="InParanoid" id="A0A401GWJ0"/>
<reference evidence="2 3" key="1">
    <citation type="journal article" date="2018" name="Sci. Rep.">
        <title>Genome sequence of the cauliflower mushroom Sparassis crispa (Hanabiratake) and its association with beneficial usage.</title>
        <authorList>
            <person name="Kiyama R."/>
            <person name="Furutani Y."/>
            <person name="Kawaguchi K."/>
            <person name="Nakanishi T."/>
        </authorList>
    </citation>
    <scope>NUCLEOTIDE SEQUENCE [LARGE SCALE GENOMIC DNA]</scope>
</reference>